<evidence type="ECO:0000256" key="13">
    <source>
        <dbReference type="SAM" id="Phobius"/>
    </source>
</evidence>
<comment type="subcellular location">
    <subcellularLocation>
        <location evidence="2">Membrane</location>
        <topology evidence="2">Multi-pass membrane protein</topology>
    </subcellularLocation>
</comment>
<evidence type="ECO:0000256" key="6">
    <source>
        <dbReference type="ARBA" id="ARBA00022692"/>
    </source>
</evidence>
<evidence type="ECO:0000256" key="11">
    <source>
        <dbReference type="ARBA" id="ARBA00023264"/>
    </source>
</evidence>
<dbReference type="Pfam" id="PF01066">
    <property type="entry name" value="CDP-OH_P_transf"/>
    <property type="match status" value="1"/>
</dbReference>
<organism evidence="14 15">
    <name type="scientific">Chlamydomonas eustigma</name>
    <dbReference type="NCBI Taxonomy" id="1157962"/>
    <lineage>
        <taxon>Eukaryota</taxon>
        <taxon>Viridiplantae</taxon>
        <taxon>Chlorophyta</taxon>
        <taxon>core chlorophytes</taxon>
        <taxon>Chlorophyceae</taxon>
        <taxon>CS clade</taxon>
        <taxon>Chlamydomonadales</taxon>
        <taxon>Chlamydomonadaceae</taxon>
        <taxon>Chlamydomonas</taxon>
    </lineage>
</organism>
<dbReference type="InterPro" id="IPR043130">
    <property type="entry name" value="CDP-OH_PTrfase_TM_dom"/>
</dbReference>
<evidence type="ECO:0008006" key="16">
    <source>
        <dbReference type="Google" id="ProtNLM"/>
    </source>
</evidence>
<keyword evidence="15" id="KW-1185">Reference proteome</keyword>
<dbReference type="InterPro" id="IPR048254">
    <property type="entry name" value="CDP_ALCOHOL_P_TRANSF_CS"/>
</dbReference>
<evidence type="ECO:0000256" key="4">
    <source>
        <dbReference type="ARBA" id="ARBA00022516"/>
    </source>
</evidence>
<sequence>MNSHFLPKVIKWTCFRTHSVYTSSQSWNLSRVRSSHSDSPQGAPSSDSEVKICNGVQNPVHEGLRVTIPTALTLTRVAAIPVLVTGWYWSSSWSTGLCTTVFIAAALTDWLDGYLARKLNQFSAFGAFLDPVADKLMVATVLILLSTQPIACGPLTGNHWLVPCATLAIIGREITMSALREWAAALGPKARGAVAVSSWGKWKTACQMISLTLLLSIREGGTGLLAVVGGVAGPILLCMACFLTLWSLYLYIRQLWPYMT</sequence>
<accession>A0A250X3S5</accession>
<keyword evidence="7 13" id="KW-1133">Transmembrane helix</keyword>
<dbReference type="PANTHER" id="PTHR14269:SF62">
    <property type="entry name" value="CDP-DIACYLGLYCEROL--GLYCEROL-3-PHOSPHATE 3-PHOSPHATIDYLTRANSFERASE 1, CHLOROPLASTIC"/>
    <property type="match status" value="1"/>
</dbReference>
<dbReference type="InterPro" id="IPR050324">
    <property type="entry name" value="CDP-alcohol_PTase-I"/>
</dbReference>
<dbReference type="GO" id="GO:0030145">
    <property type="term" value="F:manganese ion binding"/>
    <property type="evidence" value="ECO:0007669"/>
    <property type="project" value="UniProtKB-ARBA"/>
</dbReference>
<dbReference type="GO" id="GO:0016020">
    <property type="term" value="C:membrane"/>
    <property type="evidence" value="ECO:0007669"/>
    <property type="project" value="UniProtKB-SubCell"/>
</dbReference>
<dbReference type="Proteomes" id="UP000232323">
    <property type="component" value="Unassembled WGS sequence"/>
</dbReference>
<evidence type="ECO:0000256" key="9">
    <source>
        <dbReference type="ARBA" id="ARBA00023136"/>
    </source>
</evidence>
<keyword evidence="8" id="KW-0443">Lipid metabolism</keyword>
<dbReference type="GO" id="GO:0005737">
    <property type="term" value="C:cytoplasm"/>
    <property type="evidence" value="ECO:0007669"/>
    <property type="project" value="UniProtKB-ARBA"/>
</dbReference>
<evidence type="ECO:0000256" key="3">
    <source>
        <dbReference type="ARBA" id="ARBA00010441"/>
    </source>
</evidence>
<dbReference type="OrthoDB" id="10020554at2759"/>
<dbReference type="PROSITE" id="PS00379">
    <property type="entry name" value="CDP_ALCOHOL_P_TRANSF"/>
    <property type="match status" value="1"/>
</dbReference>
<evidence type="ECO:0000313" key="15">
    <source>
        <dbReference type="Proteomes" id="UP000232323"/>
    </source>
</evidence>
<dbReference type="InterPro" id="IPR000462">
    <property type="entry name" value="CDP-OH_P_trans"/>
</dbReference>
<dbReference type="InterPro" id="IPR004570">
    <property type="entry name" value="Phosphatidylglycerol_P_synth"/>
</dbReference>
<comment type="caution">
    <text evidence="14">The sequence shown here is derived from an EMBL/GenBank/DDBJ whole genome shotgun (WGS) entry which is preliminary data.</text>
</comment>
<dbReference type="GO" id="GO:0045995">
    <property type="term" value="P:regulation of embryonic development"/>
    <property type="evidence" value="ECO:0007669"/>
    <property type="project" value="UniProtKB-ARBA"/>
</dbReference>
<keyword evidence="6 13" id="KW-0812">Transmembrane</keyword>
<keyword evidence="5 12" id="KW-0808">Transferase</keyword>
<comment type="similarity">
    <text evidence="3 12">Belongs to the CDP-alcohol phosphatidyltransferase class-I family.</text>
</comment>
<dbReference type="AlphaFoldDB" id="A0A250X3S5"/>
<dbReference type="GO" id="GO:0008444">
    <property type="term" value="F:CDP-diacylglycerol-glycerol-3-phosphate 3-phosphatidyltransferase activity"/>
    <property type="evidence" value="ECO:0007669"/>
    <property type="project" value="InterPro"/>
</dbReference>
<evidence type="ECO:0000256" key="2">
    <source>
        <dbReference type="ARBA" id="ARBA00004141"/>
    </source>
</evidence>
<protein>
    <recommendedName>
        <fullName evidence="16">CDP-diacylglycerol--glycerol-3-phosphate 3-phosphatidyltransferase</fullName>
    </recommendedName>
</protein>
<dbReference type="PANTHER" id="PTHR14269">
    <property type="entry name" value="CDP-DIACYLGLYCEROL--GLYCEROL-3-PHOSPHATE 3-PHOSPHATIDYLTRANSFERASE-RELATED"/>
    <property type="match status" value="1"/>
</dbReference>
<evidence type="ECO:0000256" key="8">
    <source>
        <dbReference type="ARBA" id="ARBA00023098"/>
    </source>
</evidence>
<comment type="cofactor">
    <cofactor evidence="1">
        <name>Mn(2+)</name>
        <dbReference type="ChEBI" id="CHEBI:29035"/>
    </cofactor>
</comment>
<evidence type="ECO:0000256" key="5">
    <source>
        <dbReference type="ARBA" id="ARBA00022679"/>
    </source>
</evidence>
<dbReference type="NCBIfam" id="TIGR00560">
    <property type="entry name" value="pgsA"/>
    <property type="match status" value="1"/>
</dbReference>
<proteinExistence type="inferred from homology"/>
<keyword evidence="11" id="KW-1208">Phospholipid metabolism</keyword>
<keyword evidence="10" id="KW-0594">Phospholipid biosynthesis</keyword>
<dbReference type="FunFam" id="1.20.120.1760:FF:000008">
    <property type="entry name" value="CDP-diacylglycerol--glycerol-3-phosphate 3-phosphatidyltransferase 2"/>
    <property type="match status" value="1"/>
</dbReference>
<dbReference type="Gene3D" id="1.20.120.1760">
    <property type="match status" value="1"/>
</dbReference>
<dbReference type="STRING" id="1157962.A0A250X3S5"/>
<evidence type="ECO:0000256" key="12">
    <source>
        <dbReference type="RuleBase" id="RU003750"/>
    </source>
</evidence>
<gene>
    <name evidence="14" type="ORF">CEUSTIGMA_g5168.t1</name>
</gene>
<dbReference type="EMBL" id="BEGY01000026">
    <property type="protein sequence ID" value="GAX77725.1"/>
    <property type="molecule type" value="Genomic_DNA"/>
</dbReference>
<keyword evidence="9 13" id="KW-0472">Membrane</keyword>
<reference evidence="14 15" key="1">
    <citation type="submission" date="2017-08" db="EMBL/GenBank/DDBJ databases">
        <title>Acidophilic green algal genome provides insights into adaptation to an acidic environment.</title>
        <authorList>
            <person name="Hirooka S."/>
            <person name="Hirose Y."/>
            <person name="Kanesaki Y."/>
            <person name="Higuchi S."/>
            <person name="Fujiwara T."/>
            <person name="Onuma R."/>
            <person name="Era A."/>
            <person name="Ohbayashi R."/>
            <person name="Uzuka A."/>
            <person name="Nozaki H."/>
            <person name="Yoshikawa H."/>
            <person name="Miyagishima S.Y."/>
        </authorList>
    </citation>
    <scope>NUCLEOTIDE SEQUENCE [LARGE SCALE GENOMIC DNA]</scope>
    <source>
        <strain evidence="14 15">NIES-2499</strain>
    </source>
</reference>
<evidence type="ECO:0000256" key="1">
    <source>
        <dbReference type="ARBA" id="ARBA00001936"/>
    </source>
</evidence>
<evidence type="ECO:0000313" key="14">
    <source>
        <dbReference type="EMBL" id="GAX77725.1"/>
    </source>
</evidence>
<feature type="transmembrane region" description="Helical" evidence="13">
    <location>
        <begin position="224"/>
        <end position="252"/>
    </location>
</feature>
<keyword evidence="4" id="KW-0444">Lipid biosynthesis</keyword>
<evidence type="ECO:0000256" key="10">
    <source>
        <dbReference type="ARBA" id="ARBA00023209"/>
    </source>
</evidence>
<name>A0A250X3S5_9CHLO</name>
<evidence type="ECO:0000256" key="7">
    <source>
        <dbReference type="ARBA" id="ARBA00022989"/>
    </source>
</evidence>
<dbReference type="GO" id="GO:0006655">
    <property type="term" value="P:phosphatidylglycerol biosynthetic process"/>
    <property type="evidence" value="ECO:0007669"/>
    <property type="project" value="UniProtKB-ARBA"/>
</dbReference>